<dbReference type="FunFam" id="3.30.565.10:FF:000010">
    <property type="entry name" value="Sensor histidine kinase RcsC"/>
    <property type="match status" value="1"/>
</dbReference>
<dbReference type="Pfam" id="PF00072">
    <property type="entry name" value="Response_reg"/>
    <property type="match status" value="1"/>
</dbReference>
<evidence type="ECO:0000256" key="1">
    <source>
        <dbReference type="ARBA" id="ARBA00000085"/>
    </source>
</evidence>
<dbReference type="SMART" id="SM00388">
    <property type="entry name" value="HisKA"/>
    <property type="match status" value="1"/>
</dbReference>
<keyword evidence="9" id="KW-0547">Nucleotide-binding</keyword>
<dbReference type="PRINTS" id="PR00344">
    <property type="entry name" value="BCTRLSENSOR"/>
</dbReference>
<keyword evidence="6" id="KW-1133">Transmembrane helix</keyword>
<evidence type="ECO:0000256" key="5">
    <source>
        <dbReference type="PROSITE-ProRule" id="PRU00169"/>
    </source>
</evidence>
<feature type="transmembrane region" description="Helical" evidence="6">
    <location>
        <begin position="323"/>
        <end position="346"/>
    </location>
</feature>
<dbReference type="SUPFAM" id="SSF48452">
    <property type="entry name" value="TPR-like"/>
    <property type="match status" value="1"/>
</dbReference>
<dbReference type="Gene3D" id="1.10.287.130">
    <property type="match status" value="1"/>
</dbReference>
<dbReference type="EMBL" id="CP113088">
    <property type="protein sequence ID" value="WAC01996.1"/>
    <property type="molecule type" value="Genomic_DNA"/>
</dbReference>
<dbReference type="PANTHER" id="PTHR45339">
    <property type="entry name" value="HYBRID SIGNAL TRANSDUCTION HISTIDINE KINASE J"/>
    <property type="match status" value="1"/>
</dbReference>
<dbReference type="SMART" id="SM00387">
    <property type="entry name" value="HATPase_c"/>
    <property type="match status" value="1"/>
</dbReference>
<dbReference type="CDD" id="cd17546">
    <property type="entry name" value="REC_hyHK_CKI1_RcsC-like"/>
    <property type="match status" value="1"/>
</dbReference>
<dbReference type="SUPFAM" id="SSF47384">
    <property type="entry name" value="Homodimeric domain of signal transducing histidine kinase"/>
    <property type="match status" value="1"/>
</dbReference>
<evidence type="ECO:0000313" key="9">
    <source>
        <dbReference type="EMBL" id="WAC01996.1"/>
    </source>
</evidence>
<name>A0A9E8MVU5_9FLAO</name>
<dbReference type="InterPro" id="IPR011006">
    <property type="entry name" value="CheY-like_superfamily"/>
</dbReference>
<dbReference type="CDD" id="cd16922">
    <property type="entry name" value="HATPase_EvgS-ArcB-TorS-like"/>
    <property type="match status" value="1"/>
</dbReference>
<gene>
    <name evidence="9" type="ORF">N7U66_19550</name>
</gene>
<dbReference type="InterPro" id="IPR004358">
    <property type="entry name" value="Sig_transdc_His_kin-like_C"/>
</dbReference>
<evidence type="ECO:0000313" key="10">
    <source>
        <dbReference type="Proteomes" id="UP001164705"/>
    </source>
</evidence>
<dbReference type="Gene3D" id="1.25.40.10">
    <property type="entry name" value="Tetratricopeptide repeat domain"/>
    <property type="match status" value="1"/>
</dbReference>
<keyword evidence="4" id="KW-0902">Two-component regulatory system</keyword>
<dbReference type="InterPro" id="IPR003661">
    <property type="entry name" value="HisK_dim/P_dom"/>
</dbReference>
<dbReference type="RefSeq" id="WP_267676594.1">
    <property type="nucleotide sequence ID" value="NZ_CP113088.1"/>
</dbReference>
<keyword evidence="6" id="KW-0472">Membrane</keyword>
<comment type="catalytic activity">
    <reaction evidence="1">
        <text>ATP + protein L-histidine = ADP + protein N-phospho-L-histidine.</text>
        <dbReference type="EC" id="2.7.13.3"/>
    </reaction>
</comment>
<dbReference type="SUPFAM" id="SSF52172">
    <property type="entry name" value="CheY-like"/>
    <property type="match status" value="1"/>
</dbReference>
<evidence type="ECO:0000256" key="6">
    <source>
        <dbReference type="SAM" id="Phobius"/>
    </source>
</evidence>
<dbReference type="PANTHER" id="PTHR45339:SF1">
    <property type="entry name" value="HYBRID SIGNAL TRANSDUCTION HISTIDINE KINASE J"/>
    <property type="match status" value="1"/>
</dbReference>
<dbReference type="Proteomes" id="UP001164705">
    <property type="component" value="Chromosome"/>
</dbReference>
<evidence type="ECO:0000256" key="2">
    <source>
        <dbReference type="ARBA" id="ARBA00012438"/>
    </source>
</evidence>
<dbReference type="SUPFAM" id="SSF55874">
    <property type="entry name" value="ATPase domain of HSP90 chaperone/DNA topoisomerase II/histidine kinase"/>
    <property type="match status" value="1"/>
</dbReference>
<dbReference type="InterPro" id="IPR011990">
    <property type="entry name" value="TPR-like_helical_dom_sf"/>
</dbReference>
<dbReference type="InterPro" id="IPR036890">
    <property type="entry name" value="HATPase_C_sf"/>
</dbReference>
<dbReference type="Gene3D" id="3.30.565.10">
    <property type="entry name" value="Histidine kinase-like ATPase, C-terminal domain"/>
    <property type="match status" value="1"/>
</dbReference>
<reference evidence="9" key="1">
    <citation type="submission" date="2022-11" db="EMBL/GenBank/DDBJ databases">
        <title>Lacinutrix neustonica HL-RS19T sp. nov., isolated from the surface microlayer sample of brackish Lake Shihwa.</title>
        <authorList>
            <person name="Choi J.Y."/>
            <person name="Hwang C.Y."/>
        </authorList>
    </citation>
    <scope>NUCLEOTIDE SEQUENCE</scope>
    <source>
        <strain evidence="9">HL-RS19</strain>
    </source>
</reference>
<dbReference type="Pfam" id="PF00512">
    <property type="entry name" value="HisKA"/>
    <property type="match status" value="1"/>
</dbReference>
<dbReference type="InterPro" id="IPR036097">
    <property type="entry name" value="HisK_dim/P_sf"/>
</dbReference>
<evidence type="ECO:0000259" key="7">
    <source>
        <dbReference type="PROSITE" id="PS50109"/>
    </source>
</evidence>
<dbReference type="AlphaFoldDB" id="A0A9E8MVU5"/>
<protein>
    <recommendedName>
        <fullName evidence="2">histidine kinase</fullName>
        <ecNumber evidence="2">2.7.13.3</ecNumber>
    </recommendedName>
</protein>
<dbReference type="KEGG" id="lnu:N7U66_19550"/>
<organism evidence="9 10">
    <name type="scientific">Lacinutrix neustonica</name>
    <dbReference type="NCBI Taxonomy" id="2980107"/>
    <lineage>
        <taxon>Bacteria</taxon>
        <taxon>Pseudomonadati</taxon>
        <taxon>Bacteroidota</taxon>
        <taxon>Flavobacteriia</taxon>
        <taxon>Flavobacteriales</taxon>
        <taxon>Flavobacteriaceae</taxon>
        <taxon>Lacinutrix</taxon>
    </lineage>
</organism>
<dbReference type="CDD" id="cd00082">
    <property type="entry name" value="HisKA"/>
    <property type="match status" value="1"/>
</dbReference>
<keyword evidence="6" id="KW-0812">Transmembrane</keyword>
<keyword evidence="9" id="KW-0067">ATP-binding</keyword>
<feature type="modified residue" description="4-aspartylphosphate" evidence="5">
    <location>
        <position position="674"/>
    </location>
</feature>
<dbReference type="InterPro" id="IPR001789">
    <property type="entry name" value="Sig_transdc_resp-reg_receiver"/>
</dbReference>
<feature type="domain" description="Response regulatory" evidence="8">
    <location>
        <begin position="625"/>
        <end position="739"/>
    </location>
</feature>
<dbReference type="PROSITE" id="PS50110">
    <property type="entry name" value="RESPONSE_REGULATORY"/>
    <property type="match status" value="1"/>
</dbReference>
<feature type="domain" description="Histidine kinase" evidence="7">
    <location>
        <begin position="382"/>
        <end position="602"/>
    </location>
</feature>
<evidence type="ECO:0000256" key="3">
    <source>
        <dbReference type="ARBA" id="ARBA00022553"/>
    </source>
</evidence>
<evidence type="ECO:0000259" key="8">
    <source>
        <dbReference type="PROSITE" id="PS50110"/>
    </source>
</evidence>
<dbReference type="InterPro" id="IPR005467">
    <property type="entry name" value="His_kinase_dom"/>
</dbReference>
<evidence type="ECO:0000256" key="4">
    <source>
        <dbReference type="ARBA" id="ARBA00023012"/>
    </source>
</evidence>
<dbReference type="InterPro" id="IPR003594">
    <property type="entry name" value="HATPase_dom"/>
</dbReference>
<sequence length="739" mass="84154">MSKRTVLTISLIFQFVIYFAQTDYEYSKTKQFAEIETNVSPVSIDSLIKHVLRKSYYAKDYATTIDEGNALIKKAEQIQYYSGIASISSILGNAFLEINDTVAAKKIFIKQLYQSRIRKDSSSYLGASIDLANVYIYQEDYDRAISSYKTVIPYAKKLKDTIRLFILNYNISELYLDKESVDKAEQHVSETGIYVQTLKAEPYRAGYEQIYGRFLYLKNKPELAIDHLKKAIEISAKINYTDGLIEAYTYYALSEYKLGNYKKAFDLQQDLDQYKTEKYDIDKIEAVETVTAKFNIEQYKQELKAGELQTLLIEQEAVKNEKILMWVLIGSSALILLLMSLLVSYFKRKKLLNDLKSENVKYLIAKEKSEELANAKSLFFTNISHELRTPLYGIIGLSSILMDDEDLYKHKEDVKSLKFSADYLLSLINDVLQISKLDAKRENSLNKVTFNLKDLVLGIMKSFEFLKVQNTNTFKVNISKNTPNIIIGDDVKLSQILINLIGNACKFTENGTITLDIDSSSVEGDCAQLNFKIIDTGIGIPVSKQKVIFDEFTQVSNDGEYHGTGLGLSIVKKLIELHDSEIFLNSEEGKGTQVSFSLTYDISEDNYKSIKEMVLQPRISINSKTILVVDDNRINRIVTRKMLEKYKAKPLVAESGESAIEIVKKEKIDLILMDINMPGMNGLEATEAIRQFNSTIPVIALTAVEIEEMRDTIQNSTICDIIIKPYDELVFVETILKHI</sequence>
<keyword evidence="3 5" id="KW-0597">Phosphoprotein</keyword>
<dbReference type="SMART" id="SM00448">
    <property type="entry name" value="REC"/>
    <property type="match status" value="1"/>
</dbReference>
<proteinExistence type="predicted"/>
<keyword evidence="10" id="KW-1185">Reference proteome</keyword>
<accession>A0A9E8MVU5</accession>
<dbReference type="GO" id="GO:0005524">
    <property type="term" value="F:ATP binding"/>
    <property type="evidence" value="ECO:0007669"/>
    <property type="project" value="UniProtKB-KW"/>
</dbReference>
<dbReference type="EC" id="2.7.13.3" evidence="2"/>
<dbReference type="GO" id="GO:0000155">
    <property type="term" value="F:phosphorelay sensor kinase activity"/>
    <property type="evidence" value="ECO:0007669"/>
    <property type="project" value="InterPro"/>
</dbReference>
<dbReference type="Pfam" id="PF02518">
    <property type="entry name" value="HATPase_c"/>
    <property type="match status" value="1"/>
</dbReference>
<dbReference type="Gene3D" id="3.40.50.2300">
    <property type="match status" value="1"/>
</dbReference>
<dbReference type="PROSITE" id="PS50109">
    <property type="entry name" value="HIS_KIN"/>
    <property type="match status" value="1"/>
</dbReference>